<dbReference type="InterPro" id="IPR037185">
    <property type="entry name" value="EmrE-like"/>
</dbReference>
<accession>F6DQ18</accession>
<proteinExistence type="predicted"/>
<evidence type="ECO:0000313" key="3">
    <source>
        <dbReference type="Proteomes" id="UP000009234"/>
    </source>
</evidence>
<feature type="transmembrane region" description="Helical" evidence="1">
    <location>
        <begin position="67"/>
        <end position="85"/>
    </location>
</feature>
<evidence type="ECO:0008006" key="4">
    <source>
        <dbReference type="Google" id="ProtNLM"/>
    </source>
</evidence>
<dbReference type="AlphaFoldDB" id="F6DQ18"/>
<evidence type="ECO:0000313" key="2">
    <source>
        <dbReference type="EMBL" id="AEG61962.1"/>
    </source>
</evidence>
<dbReference type="KEGG" id="dru:Desru_3762"/>
<keyword evidence="1" id="KW-0812">Transmembrane</keyword>
<dbReference type="Gene3D" id="1.10.3730.20">
    <property type="match status" value="1"/>
</dbReference>
<keyword evidence="3" id="KW-1185">Reference proteome</keyword>
<dbReference type="RefSeq" id="WP_013843707.1">
    <property type="nucleotide sequence ID" value="NC_015589.1"/>
</dbReference>
<protein>
    <recommendedName>
        <fullName evidence="4">EamA domain-containing protein</fullName>
    </recommendedName>
</protein>
<dbReference type="STRING" id="696281.Desru_3762"/>
<reference evidence="2 3" key="2">
    <citation type="journal article" date="2012" name="Stand. Genomic Sci.">
        <title>Complete genome sequence of the sulfate-reducing firmicute Desulfotomaculum ruminis type strain (DL(T)).</title>
        <authorList>
            <person name="Spring S."/>
            <person name="Visser M."/>
            <person name="Lu M."/>
            <person name="Copeland A."/>
            <person name="Lapidus A."/>
            <person name="Lucas S."/>
            <person name="Cheng J.F."/>
            <person name="Han C."/>
            <person name="Tapia R."/>
            <person name="Goodwin L.A."/>
            <person name="Pitluck S."/>
            <person name="Ivanova N."/>
            <person name="Land M."/>
            <person name="Hauser L."/>
            <person name="Larimer F."/>
            <person name="Rohde M."/>
            <person name="Goker M."/>
            <person name="Detter J.C."/>
            <person name="Kyrpides N.C."/>
            <person name="Woyke T."/>
            <person name="Schaap P.J."/>
            <person name="Plugge C.M."/>
            <person name="Muyzer G."/>
            <person name="Kuever J."/>
            <person name="Pereira I.A."/>
            <person name="Parshina S.N."/>
            <person name="Bernier-Latmani R."/>
            <person name="Stams A.J."/>
            <person name="Klenk H.P."/>
        </authorList>
    </citation>
    <scope>NUCLEOTIDE SEQUENCE [LARGE SCALE GENOMIC DNA]</scope>
    <source>
        <strain evidence="3">ATCC 23193 / DSM 2154 / NCIB 8452 / DL</strain>
    </source>
</reference>
<dbReference type="SUPFAM" id="SSF103481">
    <property type="entry name" value="Multidrug resistance efflux transporter EmrE"/>
    <property type="match status" value="1"/>
</dbReference>
<dbReference type="Proteomes" id="UP000009234">
    <property type="component" value="Chromosome"/>
</dbReference>
<keyword evidence="1" id="KW-1133">Transmembrane helix</keyword>
<dbReference type="EMBL" id="CP002780">
    <property type="protein sequence ID" value="AEG61962.1"/>
    <property type="molecule type" value="Genomic_DNA"/>
</dbReference>
<evidence type="ECO:0000256" key="1">
    <source>
        <dbReference type="SAM" id="Phobius"/>
    </source>
</evidence>
<gene>
    <name evidence="2" type="ordered locus">Desru_3762</name>
</gene>
<keyword evidence="1" id="KW-0472">Membrane</keyword>
<sequence length="109" mass="11187">MNITISLALSLVLGAGGHLLVKEGVSRAGSGLWALLHPAVIAGVTCYFLSMLAWLPFLASKPVAQAVPVAGITYMLVALGAGILSGQWLTVHQWVGVALIGGGVWLLGK</sequence>
<name>F6DQ18_DESRL</name>
<organism evidence="2 3">
    <name type="scientific">Desulforamulus ruminis (strain ATCC 23193 / DSM 2154 / NCIMB 8452 / DL)</name>
    <name type="common">Desulfotomaculum ruminis</name>
    <dbReference type="NCBI Taxonomy" id="696281"/>
    <lineage>
        <taxon>Bacteria</taxon>
        <taxon>Bacillati</taxon>
        <taxon>Bacillota</taxon>
        <taxon>Clostridia</taxon>
        <taxon>Eubacteriales</taxon>
        <taxon>Peptococcaceae</taxon>
        <taxon>Desulforamulus</taxon>
    </lineage>
</organism>
<dbReference type="HOGENOM" id="CLU_2179618_0_0_9"/>
<feature type="transmembrane region" description="Helical" evidence="1">
    <location>
        <begin position="33"/>
        <end position="55"/>
    </location>
</feature>
<feature type="transmembrane region" description="Helical" evidence="1">
    <location>
        <begin position="91"/>
        <end position="108"/>
    </location>
</feature>
<reference evidence="3" key="1">
    <citation type="submission" date="2011-05" db="EMBL/GenBank/DDBJ databases">
        <title>Complete sequence of Desulfotomaculum ruminis DSM 2154.</title>
        <authorList>
            <person name="Lucas S."/>
            <person name="Copeland A."/>
            <person name="Lapidus A."/>
            <person name="Cheng J.-F."/>
            <person name="Goodwin L."/>
            <person name="Pitluck S."/>
            <person name="Lu M."/>
            <person name="Detter J.C."/>
            <person name="Han C."/>
            <person name="Tapia R."/>
            <person name="Land M."/>
            <person name="Hauser L."/>
            <person name="Kyrpides N."/>
            <person name="Ivanova N."/>
            <person name="Mikhailova N."/>
            <person name="Pagani I."/>
            <person name="Stams A.J.M."/>
            <person name="Plugge C.M."/>
            <person name="Muyzer G."/>
            <person name="Kuever J."/>
            <person name="Parshina S.N."/>
            <person name="Ivanova A.E."/>
            <person name="Nazina T.N."/>
            <person name="Brambilla E."/>
            <person name="Spring S."/>
            <person name="Klenk H.-P."/>
            <person name="Woyke T."/>
        </authorList>
    </citation>
    <scope>NUCLEOTIDE SEQUENCE [LARGE SCALE GENOMIC DNA]</scope>
    <source>
        <strain evidence="3">ATCC 23193 / DSM 2154 / NCIB 8452 / DL</strain>
    </source>
</reference>